<dbReference type="GO" id="GO:0006310">
    <property type="term" value="P:DNA recombination"/>
    <property type="evidence" value="ECO:0007669"/>
    <property type="project" value="UniProtKB-KW"/>
</dbReference>
<dbReference type="EMBL" id="JALNTZ010000004">
    <property type="protein sequence ID" value="KAJ3655951.1"/>
    <property type="molecule type" value="Genomic_DNA"/>
</dbReference>
<dbReference type="CDD" id="cd18809">
    <property type="entry name" value="SF1_C_RecD"/>
    <property type="match status" value="1"/>
</dbReference>
<dbReference type="Pfam" id="PF20209">
    <property type="entry name" value="DUF6570"/>
    <property type="match status" value="1"/>
</dbReference>
<feature type="compositionally biased region" description="Basic and acidic residues" evidence="10">
    <location>
        <begin position="34"/>
        <end position="49"/>
    </location>
</feature>
<evidence type="ECO:0000313" key="13">
    <source>
        <dbReference type="Proteomes" id="UP001168821"/>
    </source>
</evidence>
<keyword evidence="5 9" id="KW-0067">ATP-binding</keyword>
<feature type="domain" description="AAA+ ATPase" evidence="11">
    <location>
        <begin position="1317"/>
        <end position="1464"/>
    </location>
</feature>
<dbReference type="SMART" id="SM00382">
    <property type="entry name" value="AAA"/>
    <property type="match status" value="1"/>
</dbReference>
<feature type="compositionally biased region" description="Basic and acidic residues" evidence="10">
    <location>
        <begin position="103"/>
        <end position="118"/>
    </location>
</feature>
<dbReference type="InterPro" id="IPR051055">
    <property type="entry name" value="PIF1_helicase"/>
</dbReference>
<dbReference type="InterPro" id="IPR049163">
    <property type="entry name" value="Pif1-like_2B_dom"/>
</dbReference>
<keyword evidence="1 9" id="KW-0547">Nucleotide-binding</keyword>
<dbReference type="GO" id="GO:0000723">
    <property type="term" value="P:telomere maintenance"/>
    <property type="evidence" value="ECO:0007669"/>
    <property type="project" value="InterPro"/>
</dbReference>
<dbReference type="Pfam" id="PF14214">
    <property type="entry name" value="Helitron_like_N"/>
    <property type="match status" value="1"/>
</dbReference>
<proteinExistence type="inferred from homology"/>
<reference evidence="12" key="1">
    <citation type="journal article" date="2023" name="G3 (Bethesda)">
        <title>Whole genome assemblies of Zophobas morio and Tenebrio molitor.</title>
        <authorList>
            <person name="Kaur S."/>
            <person name="Stinson S.A."/>
            <person name="diCenzo G.C."/>
        </authorList>
    </citation>
    <scope>NUCLEOTIDE SEQUENCE</scope>
    <source>
        <strain evidence="12">QUZm001</strain>
    </source>
</reference>
<comment type="similarity">
    <text evidence="9">Belongs to the helicase family.</text>
</comment>
<dbReference type="InterPro" id="IPR025476">
    <property type="entry name" value="Helitron_helicase-like"/>
</dbReference>
<keyword evidence="2 9" id="KW-0227">DNA damage</keyword>
<evidence type="ECO:0000256" key="9">
    <source>
        <dbReference type="RuleBase" id="RU363044"/>
    </source>
</evidence>
<evidence type="ECO:0000256" key="2">
    <source>
        <dbReference type="ARBA" id="ARBA00022763"/>
    </source>
</evidence>
<dbReference type="InterPro" id="IPR046700">
    <property type="entry name" value="DUF6570"/>
</dbReference>
<evidence type="ECO:0000256" key="1">
    <source>
        <dbReference type="ARBA" id="ARBA00022741"/>
    </source>
</evidence>
<dbReference type="PANTHER" id="PTHR47642">
    <property type="entry name" value="ATP-DEPENDENT DNA HELICASE"/>
    <property type="match status" value="1"/>
</dbReference>
<accession>A0AA38IIN7</accession>
<dbReference type="Gene3D" id="3.40.50.300">
    <property type="entry name" value="P-loop containing nucleotide triphosphate hydrolases"/>
    <property type="match status" value="1"/>
</dbReference>
<dbReference type="GO" id="GO:0016787">
    <property type="term" value="F:hydrolase activity"/>
    <property type="evidence" value="ECO:0007669"/>
    <property type="project" value="UniProtKB-KW"/>
</dbReference>
<comment type="catalytic activity">
    <reaction evidence="9">
        <text>ATP + H2O = ADP + phosphate + H(+)</text>
        <dbReference type="Rhea" id="RHEA:13065"/>
        <dbReference type="ChEBI" id="CHEBI:15377"/>
        <dbReference type="ChEBI" id="CHEBI:15378"/>
        <dbReference type="ChEBI" id="CHEBI:30616"/>
        <dbReference type="ChEBI" id="CHEBI:43474"/>
        <dbReference type="ChEBI" id="CHEBI:456216"/>
        <dbReference type="EC" id="5.6.2.3"/>
    </reaction>
</comment>
<dbReference type="InterPro" id="IPR027417">
    <property type="entry name" value="P-loop_NTPase"/>
</dbReference>
<dbReference type="InterPro" id="IPR010285">
    <property type="entry name" value="DNA_helicase_pif1-like_DEAD"/>
</dbReference>
<dbReference type="GO" id="GO:0005524">
    <property type="term" value="F:ATP binding"/>
    <property type="evidence" value="ECO:0007669"/>
    <property type="project" value="UniProtKB-KW"/>
</dbReference>
<dbReference type="InterPro" id="IPR003593">
    <property type="entry name" value="AAA+_ATPase"/>
</dbReference>
<dbReference type="Proteomes" id="UP001168821">
    <property type="component" value="Unassembled WGS sequence"/>
</dbReference>
<feature type="region of interest" description="Disordered" evidence="10">
    <location>
        <begin position="25"/>
        <end position="132"/>
    </location>
</feature>
<evidence type="ECO:0000256" key="7">
    <source>
        <dbReference type="ARBA" id="ARBA00023204"/>
    </source>
</evidence>
<dbReference type="EC" id="5.6.2.3" evidence="9"/>
<dbReference type="Pfam" id="PF05970">
    <property type="entry name" value="PIF1"/>
    <property type="match status" value="1"/>
</dbReference>
<dbReference type="GO" id="GO:0043139">
    <property type="term" value="F:5'-3' DNA helicase activity"/>
    <property type="evidence" value="ECO:0007669"/>
    <property type="project" value="UniProtKB-EC"/>
</dbReference>
<dbReference type="GO" id="GO:0006281">
    <property type="term" value="P:DNA repair"/>
    <property type="evidence" value="ECO:0007669"/>
    <property type="project" value="UniProtKB-KW"/>
</dbReference>
<keyword evidence="9" id="KW-0233">DNA recombination</keyword>
<gene>
    <name evidence="12" type="ORF">Zmor_015058</name>
</gene>
<comment type="cofactor">
    <cofactor evidence="9">
        <name>Mg(2+)</name>
        <dbReference type="ChEBI" id="CHEBI:18420"/>
    </cofactor>
</comment>
<keyword evidence="3 9" id="KW-0378">Hydrolase</keyword>
<dbReference type="SUPFAM" id="SSF52540">
    <property type="entry name" value="P-loop containing nucleoside triphosphate hydrolases"/>
    <property type="match status" value="2"/>
</dbReference>
<evidence type="ECO:0000256" key="10">
    <source>
        <dbReference type="SAM" id="MobiDB-lite"/>
    </source>
</evidence>
<evidence type="ECO:0000256" key="4">
    <source>
        <dbReference type="ARBA" id="ARBA00022806"/>
    </source>
</evidence>
<organism evidence="12 13">
    <name type="scientific">Zophobas morio</name>
    <dbReference type="NCBI Taxonomy" id="2755281"/>
    <lineage>
        <taxon>Eukaryota</taxon>
        <taxon>Metazoa</taxon>
        <taxon>Ecdysozoa</taxon>
        <taxon>Arthropoda</taxon>
        <taxon>Hexapoda</taxon>
        <taxon>Insecta</taxon>
        <taxon>Pterygota</taxon>
        <taxon>Neoptera</taxon>
        <taxon>Endopterygota</taxon>
        <taxon>Coleoptera</taxon>
        <taxon>Polyphaga</taxon>
        <taxon>Cucujiformia</taxon>
        <taxon>Tenebrionidae</taxon>
        <taxon>Zophobas</taxon>
    </lineage>
</organism>
<keyword evidence="6" id="KW-0238">DNA-binding</keyword>
<protein>
    <recommendedName>
        <fullName evidence="9">ATP-dependent DNA helicase</fullName>
        <ecNumber evidence="9">5.6.2.3</ecNumber>
    </recommendedName>
</protein>
<dbReference type="Pfam" id="PF21530">
    <property type="entry name" value="Pif1_2B_dom"/>
    <property type="match status" value="1"/>
</dbReference>
<dbReference type="Gene3D" id="3.90.70.120">
    <property type="match status" value="1"/>
</dbReference>
<evidence type="ECO:0000256" key="5">
    <source>
        <dbReference type="ARBA" id="ARBA00022840"/>
    </source>
</evidence>
<evidence type="ECO:0000256" key="8">
    <source>
        <dbReference type="ARBA" id="ARBA00023235"/>
    </source>
</evidence>
<comment type="caution">
    <text evidence="12">The sequence shown here is derived from an EMBL/GenBank/DDBJ whole genome shotgun (WGS) entry which is preliminary data.</text>
</comment>
<evidence type="ECO:0000256" key="3">
    <source>
        <dbReference type="ARBA" id="ARBA00022801"/>
    </source>
</evidence>
<feature type="compositionally biased region" description="Basic and acidic residues" evidence="10">
    <location>
        <begin position="57"/>
        <end position="72"/>
    </location>
</feature>
<evidence type="ECO:0000313" key="12">
    <source>
        <dbReference type="EMBL" id="KAJ3655951.1"/>
    </source>
</evidence>
<evidence type="ECO:0000256" key="6">
    <source>
        <dbReference type="ARBA" id="ARBA00023125"/>
    </source>
</evidence>
<sequence>MVERQNKRRLYMKQYRALQSEEERAARLRHMRQHSAEYRASQSEEDRAARLQHMRQHSAEYRASQSEEDRAARLQHMRQHSAEYQASQSEEDRAARLQHMRQHSTEYRASQPEEDKAARLQHMRQRNTESRRLSRASITGFMQSINTFCDKICEVCTKRCYKNQISNWIVDTKSAPYLPSELKQRNCLIVCKRCKTHLNSKKNFAPSKSYWNNLDPGSIPKVIADLSQAEQRLISRIIPFVKIIKLSGVFGQYSFRGQAVLFAQDVFEVTENLANMLPRTANNAGIVVITERLENINVTRQFSISKQKIYDALNWLTLNNPLYKDVTIDQNVVIEENDIIRVEEAPVEIAVETNEEPIENVSAYMEINDSSRIVRASWHQGNDIIFTSGFAGVQCCAMALANILRACILSPQYWSTNILNLNMITGDQIYSNIRFQTERNATAYPIENDQYLLVRNFAVIQNDLVAFGKRFRITFDEEPSIYGCLNDKLNEANFGSTLRQGLEDLFMVYNAGILITDGQSFGVMHHDDKYYFTNSHSCGQKGSRAKDNNGKACVMECDNLDEFVRICKCTTGSKNVQFTLDYIDVEVLGIYDDSEVETHQSAERVEAASQTITSQQNLTNQTIPLQASMMAPIDAMPPNVEDEIQVSRNLNEITRKTKDNIVNVGHELKAEEFAWYFLLPNGKNGFNEQRPVKITALDYYQFRILGSDTRFQRTDYLFYALSFFEYYRIKSTISACGKKIVNQEGAVEDVHLYLKNLRGSAAYWRSALNELLAQIRCIGAPTYFVTFSSNDLHWLDQRKALLIADGRPDVDPSTLDIYETQRLIEMYPVILSRHFMIGVNALMKFIQNNDEVFGGKVKDFWWRIEFQNRGSPHLHMVVWIENHPAFDTEEGILLLDRNCWCKIPTEEEDPELFELVKKCQIHRHTQTCTRNNTSVRCRFNFPRQECNETRIVSHSSDDFLRNGGRICLLKRRKEDAWVNNYHPELLRLWKGNMDIQPCGSNEAIAYYIAKYLSKAEPEGVDSGIAQAIQQIQREETDLSRKLFKICMKILRERQISAAECAYRLCHIPLRNSSRNCIFLNTRKPEQRYRVLQFDRSRHAIGYYSNIFERYEKRPLQHPDYDFENMSLTEFAMLFEPHYPKVVNDTEESVDHDAYEEQSNTRRPLITLLNESKMVVRTVPAVVRVPYFIAASDPESLFYSLLLQYMPHRSETELLEGFDNAKEAFLARESHLRDTSRHTCQHRERDQQLENAFNQIHAFEILEQPEIINHEAEEEELPETEMSNDQFQRAQHAMNVDQRQLFILITDSIRNQLNGDIKREKIFVTGGAGTGKTFLFNLLKNQVNRCYGKPVVKVGALTGVAARLIGGSTLHRLLKLPVQKDGVIVSMPLLTGNYLRGMRQLWQYVEFLFIDEISMVPYEMLCMIDSRLRQLKKPDACFGGINVILFGDLMQLPPVRGHQVFQQPEHMKPATHLWRQFRLVELKQNMRQQGDTTFINVLNALRVGAMTSRHLEILLEKVSTDVTNEFAIEKALRIYPTNDQVARHNEKVLQSFENKGTVIYTIKAQDQLIDATRNLGNKDLDSVIPNDINKTGGLPKVLKIFVGAKVMLRSNIDMSKGLVNGNMGFITEIIWPNFRRGQLYADDIPSVRIDFGSDGVHMIKPISIQFPAKYSYGTAERPMLPLILSWASTVHKMQGCTVDHAVIYLGSRLFAAGQAYVALSRVRSLDGIRIEELDCSKLTGKTPCNSEALNEMIR</sequence>
<keyword evidence="4 9" id="KW-0347">Helicase</keyword>
<dbReference type="PANTHER" id="PTHR47642:SF5">
    <property type="entry name" value="ATP-DEPENDENT DNA HELICASE"/>
    <property type="match status" value="1"/>
</dbReference>
<evidence type="ECO:0000259" key="11">
    <source>
        <dbReference type="SMART" id="SM00382"/>
    </source>
</evidence>
<keyword evidence="7 9" id="KW-0234">DNA repair</keyword>
<keyword evidence="8" id="KW-0413">Isomerase</keyword>
<name>A0AA38IIN7_9CUCU</name>
<keyword evidence="13" id="KW-1185">Reference proteome</keyword>